<dbReference type="Proteomes" id="UP000652761">
    <property type="component" value="Unassembled WGS sequence"/>
</dbReference>
<name>A0A843VVU8_COLES</name>
<feature type="compositionally biased region" description="Low complexity" evidence="1">
    <location>
        <begin position="394"/>
        <end position="404"/>
    </location>
</feature>
<dbReference type="Pfam" id="PF03004">
    <property type="entry name" value="Transposase_24"/>
    <property type="match status" value="1"/>
</dbReference>
<dbReference type="OrthoDB" id="629495at2759"/>
<evidence type="ECO:0000256" key="1">
    <source>
        <dbReference type="SAM" id="MobiDB-lite"/>
    </source>
</evidence>
<keyword evidence="3" id="KW-1185">Reference proteome</keyword>
<feature type="compositionally biased region" description="Pro residues" evidence="1">
    <location>
        <begin position="414"/>
        <end position="424"/>
    </location>
</feature>
<dbReference type="AlphaFoldDB" id="A0A843VVU8"/>
<feature type="non-terminal residue" evidence="2">
    <location>
        <position position="465"/>
    </location>
</feature>
<dbReference type="PANTHER" id="PTHR33157">
    <property type="entry name" value="AUTONOMOUS TRANSPOSABLE ELEMENT EN-1 MOSAIC PROTEIN-RELATED"/>
    <property type="match status" value="1"/>
</dbReference>
<gene>
    <name evidence="2" type="ORF">Taro_031897</name>
</gene>
<feature type="region of interest" description="Disordered" evidence="1">
    <location>
        <begin position="24"/>
        <end position="48"/>
    </location>
</feature>
<dbReference type="InterPro" id="IPR039266">
    <property type="entry name" value="EN-1/SPM"/>
</dbReference>
<dbReference type="GO" id="GO:0032196">
    <property type="term" value="P:transposition"/>
    <property type="evidence" value="ECO:0007669"/>
    <property type="project" value="InterPro"/>
</dbReference>
<dbReference type="EMBL" id="NMUH01002309">
    <property type="protein sequence ID" value="MQL99176.1"/>
    <property type="molecule type" value="Genomic_DNA"/>
</dbReference>
<organism evidence="2 3">
    <name type="scientific">Colocasia esculenta</name>
    <name type="common">Wild taro</name>
    <name type="synonym">Arum esculentum</name>
    <dbReference type="NCBI Taxonomy" id="4460"/>
    <lineage>
        <taxon>Eukaryota</taxon>
        <taxon>Viridiplantae</taxon>
        <taxon>Streptophyta</taxon>
        <taxon>Embryophyta</taxon>
        <taxon>Tracheophyta</taxon>
        <taxon>Spermatophyta</taxon>
        <taxon>Magnoliopsida</taxon>
        <taxon>Liliopsida</taxon>
        <taxon>Araceae</taxon>
        <taxon>Aroideae</taxon>
        <taxon>Colocasieae</taxon>
        <taxon>Colocasia</taxon>
    </lineage>
</organism>
<reference evidence="2" key="1">
    <citation type="submission" date="2017-07" db="EMBL/GenBank/DDBJ databases">
        <title>Taro Niue Genome Assembly and Annotation.</title>
        <authorList>
            <person name="Atibalentja N."/>
            <person name="Keating K."/>
            <person name="Fields C.J."/>
        </authorList>
    </citation>
    <scope>NUCLEOTIDE SEQUENCE</scope>
    <source>
        <strain evidence="2">Niue_2</strain>
        <tissue evidence="2">Leaf</tissue>
    </source>
</reference>
<evidence type="ECO:0000313" key="3">
    <source>
        <dbReference type="Proteomes" id="UP000652761"/>
    </source>
</evidence>
<comment type="caution">
    <text evidence="2">The sequence shown here is derived from an EMBL/GenBank/DDBJ whole genome shotgun (WGS) entry which is preliminary data.</text>
</comment>
<feature type="compositionally biased region" description="Low complexity" evidence="1">
    <location>
        <begin position="24"/>
        <end position="35"/>
    </location>
</feature>
<dbReference type="InterPro" id="IPR004252">
    <property type="entry name" value="Probable_transposase_24"/>
</dbReference>
<dbReference type="PANTHER" id="PTHR33157:SF12">
    <property type="entry name" value="TRANSPOSASE TNP1_EN_SPM-LIKE DOMAIN-CONTAINING PROTEIN"/>
    <property type="match status" value="1"/>
</dbReference>
<protein>
    <submittedName>
        <fullName evidence="2">Uncharacterized protein</fullName>
    </submittedName>
</protein>
<evidence type="ECO:0000313" key="2">
    <source>
        <dbReference type="EMBL" id="MQL99176.1"/>
    </source>
</evidence>
<feature type="region of interest" description="Disordered" evidence="1">
    <location>
        <begin position="394"/>
        <end position="440"/>
    </location>
</feature>
<sequence>MVRGARSGASSWRGLRGRVLFQASASGSPSVPPSGEFTPPQPRGLIVGPSSVSPTVAVAVGAASVSPPLAAPPLATGLGQSTHSPNTVVGSVPEDAVSLQEGEAIFMRALCGRCGSMEPAQASQFITRTIQAHFPGPIHRFNDFLMEVQELSYQMFMSNHRFTRRSDEVRSRLVWTMTVRSNFNHLLYNVRKNAEKISQSADPTLWRERTLSWMRRDYWETLCNIWAIERWQQTSTIIKVNRAANPEANMHTGGSVSFVTHQSRLEKELKRLPTFQEVFDRTHKKKGTDQYSSDRAREVTESYSQQMIEKYAGEDEQLQLDPEVWVAASGAPKKGHVYGFGHSMDTSRVLSGASSSASQTSEFNTGVGAPGTSLSDMMGFITKYDIWFGVSSGPDDGHSSGPDADVGDRHTPGPALPDPLPGYLPGPLLGQHSSSGSTIDISIGPSRSFIGWRGRRRARGRGFMI</sequence>
<feature type="compositionally biased region" description="Low complexity" evidence="1">
    <location>
        <begin position="425"/>
        <end position="440"/>
    </location>
</feature>
<accession>A0A843VVU8</accession>
<proteinExistence type="predicted"/>